<evidence type="ECO:0000256" key="2">
    <source>
        <dbReference type="ARBA" id="ARBA00022598"/>
    </source>
</evidence>
<reference evidence="6 7" key="1">
    <citation type="submission" date="2017-05" db="EMBL/GenBank/DDBJ databases">
        <title>Functional genome analysis of Paenibacillus pasadenensis strain R16: insights on endophytic life style and antifungal activity.</title>
        <authorList>
            <person name="Passera A."/>
            <person name="Marcolungo L."/>
            <person name="Casati P."/>
            <person name="Brasca M."/>
            <person name="Quaglino F."/>
            <person name="Delledonne M."/>
        </authorList>
    </citation>
    <scope>NUCLEOTIDE SEQUENCE [LARGE SCALE GENOMIC DNA]</scope>
    <source>
        <strain evidence="6 7">R16</strain>
    </source>
</reference>
<dbReference type="InterPro" id="IPR000873">
    <property type="entry name" value="AMP-dep_synth/lig_dom"/>
</dbReference>
<sequence>MSWNLVEALENSAASFPEREAYVYRGASATYAELIEQVRRCAAGLAAEGIAKGDKVVLLLGNAPEFIASLYGALALGAIVVPVNPTYTADELAYILADSGARAAIAAAPLRPLLAALQARLPRPIQPFYVGEEEGEDSFARLLQLGAGHLESAYIDEEDTAVILYTSGTTGKPKGAMLSHRNLATNAESVYTMFELTENERAVAVLPMFHIYSLTVCLNAPLAVGACIVILPRFHPVETIAAIREQRATMFSGVPTMYAYLLQVPDATAADFATLRLCSSGGASLPVEMLRKVEERFGVVIYEGYGLSEAAPVTAFNPLGGKRKPGSVGVDIPRVTNRIVDHQGNEVPRGEIGELIVQGPNVMQGYYKLPDATAEALRGGWLHTGDIARMDEEGYIYIVDRMKDMINVGGFNVYPREVEEVLYRHPGVFEAAVVGVPDETLGEAVKAYVVRSDEALTAEELAAFCSGSLVKYKRPTAIEFLAELPKNSSGKTLRRALKEKAQQPPSAQA</sequence>
<dbReference type="InterPro" id="IPR045851">
    <property type="entry name" value="AMP-bd_C_sf"/>
</dbReference>
<dbReference type="Pfam" id="PF00501">
    <property type="entry name" value="AMP-binding"/>
    <property type="match status" value="1"/>
</dbReference>
<evidence type="ECO:0000256" key="3">
    <source>
        <dbReference type="SAM" id="MobiDB-lite"/>
    </source>
</evidence>
<name>A0A2N5N1P9_9BACL</name>
<evidence type="ECO:0000313" key="6">
    <source>
        <dbReference type="EMBL" id="PLT44245.1"/>
    </source>
</evidence>
<accession>A0A2N5N1P9</accession>
<comment type="caution">
    <text evidence="6">The sequence shown here is derived from an EMBL/GenBank/DDBJ whole genome shotgun (WGS) entry which is preliminary data.</text>
</comment>
<dbReference type="Pfam" id="PF13193">
    <property type="entry name" value="AMP-binding_C"/>
    <property type="match status" value="1"/>
</dbReference>
<evidence type="ECO:0000256" key="1">
    <source>
        <dbReference type="ARBA" id="ARBA00006432"/>
    </source>
</evidence>
<dbReference type="GO" id="GO:0004467">
    <property type="term" value="F:long-chain fatty acid-CoA ligase activity"/>
    <property type="evidence" value="ECO:0007669"/>
    <property type="project" value="UniProtKB-EC"/>
</dbReference>
<keyword evidence="2 6" id="KW-0436">Ligase</keyword>
<dbReference type="CDD" id="cd05936">
    <property type="entry name" value="FC-FACS_FadD_like"/>
    <property type="match status" value="1"/>
</dbReference>
<dbReference type="InterPro" id="IPR042099">
    <property type="entry name" value="ANL_N_sf"/>
</dbReference>
<dbReference type="RefSeq" id="WP_101808518.1">
    <property type="nucleotide sequence ID" value="NZ_NFEZ01000004.1"/>
</dbReference>
<feature type="domain" description="AMP-dependent synthetase/ligase" evidence="4">
    <location>
        <begin position="9"/>
        <end position="367"/>
    </location>
</feature>
<dbReference type="PANTHER" id="PTHR43767:SF3">
    <property type="entry name" value="LONG-CHAIN-FATTY-ACID--COA LIGASE"/>
    <property type="match status" value="1"/>
</dbReference>
<dbReference type="AlphaFoldDB" id="A0A2N5N1P9"/>
<dbReference type="InterPro" id="IPR020845">
    <property type="entry name" value="AMP-binding_CS"/>
</dbReference>
<dbReference type="EC" id="6.2.1.3" evidence="6"/>
<dbReference type="PANTHER" id="PTHR43767">
    <property type="entry name" value="LONG-CHAIN-FATTY-ACID--COA LIGASE"/>
    <property type="match status" value="1"/>
</dbReference>
<comment type="similarity">
    <text evidence="1">Belongs to the ATP-dependent AMP-binding enzyme family.</text>
</comment>
<dbReference type="FunFam" id="3.30.300.30:FF:000008">
    <property type="entry name" value="2,3-dihydroxybenzoate-AMP ligase"/>
    <property type="match status" value="1"/>
</dbReference>
<dbReference type="EMBL" id="NFEZ01000004">
    <property type="protein sequence ID" value="PLT44245.1"/>
    <property type="molecule type" value="Genomic_DNA"/>
</dbReference>
<dbReference type="InterPro" id="IPR025110">
    <property type="entry name" value="AMP-bd_C"/>
</dbReference>
<feature type="region of interest" description="Disordered" evidence="3">
    <location>
        <begin position="490"/>
        <end position="509"/>
    </location>
</feature>
<dbReference type="FunFam" id="3.40.50.12780:FF:000003">
    <property type="entry name" value="Long-chain-fatty-acid--CoA ligase FadD"/>
    <property type="match status" value="1"/>
</dbReference>
<dbReference type="Proteomes" id="UP000234789">
    <property type="component" value="Unassembled WGS sequence"/>
</dbReference>
<proteinExistence type="inferred from homology"/>
<organism evidence="6 7">
    <name type="scientific">Paenibacillus pasadenensis</name>
    <dbReference type="NCBI Taxonomy" id="217090"/>
    <lineage>
        <taxon>Bacteria</taxon>
        <taxon>Bacillati</taxon>
        <taxon>Bacillota</taxon>
        <taxon>Bacilli</taxon>
        <taxon>Bacillales</taxon>
        <taxon>Paenibacillaceae</taxon>
        <taxon>Paenibacillus</taxon>
    </lineage>
</organism>
<dbReference type="NCBIfam" id="NF004837">
    <property type="entry name" value="PRK06187.1"/>
    <property type="match status" value="1"/>
</dbReference>
<evidence type="ECO:0000259" key="5">
    <source>
        <dbReference type="Pfam" id="PF13193"/>
    </source>
</evidence>
<evidence type="ECO:0000259" key="4">
    <source>
        <dbReference type="Pfam" id="PF00501"/>
    </source>
</evidence>
<dbReference type="SUPFAM" id="SSF56801">
    <property type="entry name" value="Acetyl-CoA synthetase-like"/>
    <property type="match status" value="1"/>
</dbReference>
<evidence type="ECO:0000313" key="7">
    <source>
        <dbReference type="Proteomes" id="UP000234789"/>
    </source>
</evidence>
<dbReference type="PRINTS" id="PR00154">
    <property type="entry name" value="AMPBINDING"/>
</dbReference>
<keyword evidence="7" id="KW-1185">Reference proteome</keyword>
<dbReference type="Gene3D" id="3.30.300.30">
    <property type="match status" value="1"/>
</dbReference>
<dbReference type="PROSITE" id="PS00455">
    <property type="entry name" value="AMP_BINDING"/>
    <property type="match status" value="1"/>
</dbReference>
<feature type="domain" description="AMP-binding enzyme C-terminal" evidence="5">
    <location>
        <begin position="417"/>
        <end position="491"/>
    </location>
</feature>
<dbReference type="InterPro" id="IPR020459">
    <property type="entry name" value="AMP-binding"/>
</dbReference>
<protein>
    <submittedName>
        <fullName evidence="6">Long-chain-fatty-acid--CoA ligase</fullName>
        <ecNumber evidence="6">6.2.1.3</ecNumber>
    </submittedName>
</protein>
<dbReference type="InterPro" id="IPR050237">
    <property type="entry name" value="ATP-dep_AMP-bd_enzyme"/>
</dbReference>
<dbReference type="Gene3D" id="3.40.50.12780">
    <property type="entry name" value="N-terminal domain of ligase-like"/>
    <property type="match status" value="1"/>
</dbReference>
<gene>
    <name evidence="6" type="ORF">B8V81_2676</name>
</gene>